<evidence type="ECO:0000313" key="2">
    <source>
        <dbReference type="Proteomes" id="UP001056120"/>
    </source>
</evidence>
<protein>
    <submittedName>
        <fullName evidence="1">Uncharacterized protein</fullName>
    </submittedName>
</protein>
<dbReference type="EMBL" id="CM042025">
    <property type="protein sequence ID" value="KAI3808531.1"/>
    <property type="molecule type" value="Genomic_DNA"/>
</dbReference>
<proteinExistence type="predicted"/>
<dbReference type="Proteomes" id="UP001056120">
    <property type="component" value="Linkage Group LG08"/>
</dbReference>
<accession>A0ACB9IM26</accession>
<comment type="caution">
    <text evidence="1">The sequence shown here is derived from an EMBL/GenBank/DDBJ whole genome shotgun (WGS) entry which is preliminary data.</text>
</comment>
<name>A0ACB9IM26_9ASTR</name>
<evidence type="ECO:0000313" key="1">
    <source>
        <dbReference type="EMBL" id="KAI3808531.1"/>
    </source>
</evidence>
<reference evidence="2" key="1">
    <citation type="journal article" date="2022" name="Mol. Ecol. Resour.">
        <title>The genomes of chicory, endive, great burdock and yacon provide insights into Asteraceae palaeo-polyploidization history and plant inulin production.</title>
        <authorList>
            <person name="Fan W."/>
            <person name="Wang S."/>
            <person name="Wang H."/>
            <person name="Wang A."/>
            <person name="Jiang F."/>
            <person name="Liu H."/>
            <person name="Zhao H."/>
            <person name="Xu D."/>
            <person name="Zhang Y."/>
        </authorList>
    </citation>
    <scope>NUCLEOTIDE SEQUENCE [LARGE SCALE GENOMIC DNA]</scope>
    <source>
        <strain evidence="2">cv. Yunnan</strain>
    </source>
</reference>
<reference evidence="1 2" key="2">
    <citation type="journal article" date="2022" name="Mol. Ecol. Resour.">
        <title>The genomes of chicory, endive, great burdock and yacon provide insights into Asteraceae paleo-polyploidization history and plant inulin production.</title>
        <authorList>
            <person name="Fan W."/>
            <person name="Wang S."/>
            <person name="Wang H."/>
            <person name="Wang A."/>
            <person name="Jiang F."/>
            <person name="Liu H."/>
            <person name="Zhao H."/>
            <person name="Xu D."/>
            <person name="Zhang Y."/>
        </authorList>
    </citation>
    <scope>NUCLEOTIDE SEQUENCE [LARGE SCALE GENOMIC DNA]</scope>
    <source>
        <strain evidence="2">cv. Yunnan</strain>
        <tissue evidence="1">Leaves</tissue>
    </source>
</reference>
<organism evidence="1 2">
    <name type="scientific">Smallanthus sonchifolius</name>
    <dbReference type="NCBI Taxonomy" id="185202"/>
    <lineage>
        <taxon>Eukaryota</taxon>
        <taxon>Viridiplantae</taxon>
        <taxon>Streptophyta</taxon>
        <taxon>Embryophyta</taxon>
        <taxon>Tracheophyta</taxon>
        <taxon>Spermatophyta</taxon>
        <taxon>Magnoliopsida</taxon>
        <taxon>eudicotyledons</taxon>
        <taxon>Gunneridae</taxon>
        <taxon>Pentapetalae</taxon>
        <taxon>asterids</taxon>
        <taxon>campanulids</taxon>
        <taxon>Asterales</taxon>
        <taxon>Asteraceae</taxon>
        <taxon>Asteroideae</taxon>
        <taxon>Heliantheae alliance</taxon>
        <taxon>Millerieae</taxon>
        <taxon>Smallanthus</taxon>
    </lineage>
</organism>
<gene>
    <name evidence="1" type="ORF">L1987_24483</name>
</gene>
<sequence>MKGEQKVRFRRWRRRNEAAEMGKSEGGRGFVEERGVVMLTVVGLRINMGIKLSKETVVNYLFIYNKSAATSSSEIPSAKEITMRKWSTLTSLTSQYHLR</sequence>
<keyword evidence="2" id="KW-1185">Reference proteome</keyword>